<gene>
    <name evidence="2" type="ORF">RMAR1173_LOCUS13837</name>
</gene>
<reference evidence="2" key="1">
    <citation type="submission" date="2021-01" db="EMBL/GenBank/DDBJ databases">
        <authorList>
            <person name="Corre E."/>
            <person name="Pelletier E."/>
            <person name="Niang G."/>
            <person name="Scheremetjew M."/>
            <person name="Finn R."/>
            <person name="Kale V."/>
            <person name="Holt S."/>
            <person name="Cochrane G."/>
            <person name="Meng A."/>
            <person name="Brown T."/>
            <person name="Cohen L."/>
        </authorList>
    </citation>
    <scope>NUCLEOTIDE SEQUENCE</scope>
    <source>
        <strain evidence="2">CCMP1243</strain>
    </source>
</reference>
<organism evidence="2">
    <name type="scientific">Rhizochromulina marina</name>
    <dbReference type="NCBI Taxonomy" id="1034831"/>
    <lineage>
        <taxon>Eukaryota</taxon>
        <taxon>Sar</taxon>
        <taxon>Stramenopiles</taxon>
        <taxon>Ochrophyta</taxon>
        <taxon>Dictyochophyceae</taxon>
        <taxon>Rhizochromulinales</taxon>
        <taxon>Rhizochromulina</taxon>
    </lineage>
</organism>
<feature type="signal peptide" evidence="1">
    <location>
        <begin position="1"/>
        <end position="23"/>
    </location>
</feature>
<protein>
    <submittedName>
        <fullName evidence="2">Uncharacterized protein</fullName>
    </submittedName>
</protein>
<dbReference type="Pfam" id="PF13563">
    <property type="entry name" value="2_5_RNA_ligase2"/>
    <property type="match status" value="1"/>
</dbReference>
<evidence type="ECO:0000313" key="2">
    <source>
        <dbReference type="EMBL" id="CAD9697319.1"/>
    </source>
</evidence>
<keyword evidence="1" id="KW-0732">Signal</keyword>
<proteinExistence type="predicted"/>
<dbReference type="EMBL" id="HBHJ01020914">
    <property type="protein sequence ID" value="CAD9697319.1"/>
    <property type="molecule type" value="Transcribed_RNA"/>
</dbReference>
<evidence type="ECO:0000256" key="1">
    <source>
        <dbReference type="SAM" id="SignalP"/>
    </source>
</evidence>
<dbReference type="AlphaFoldDB" id="A0A7S2WNR6"/>
<dbReference type="PANTHER" id="PTHR37474:SF1">
    <property type="entry name" value="2'-5' RNA LIGASE FAMILY PROTEIN"/>
    <property type="match status" value="1"/>
</dbReference>
<feature type="chain" id="PRO_5030599202" evidence="1">
    <location>
        <begin position="24"/>
        <end position="281"/>
    </location>
</feature>
<accession>A0A7S2WNR6</accession>
<dbReference type="InterPro" id="IPR009097">
    <property type="entry name" value="Cyclic_Pdiesterase"/>
</dbReference>
<dbReference type="SUPFAM" id="SSF55144">
    <property type="entry name" value="LigT-like"/>
    <property type="match status" value="1"/>
</dbReference>
<dbReference type="PANTHER" id="PTHR37474">
    <property type="entry name" value="RNA LIGASE/CYCLIC NUCLEOTIDE PHOSPHODIESTERASE"/>
    <property type="match status" value="1"/>
</dbReference>
<sequence length="281" mass="31942">MRTMTPARRAMALGALLMPGIRSYMVPCAASRAIRGMCFASRAADTGEEPRLPVVHSSTLAIVPPDEVWEPIQQARKEVRDAGLLRWPPHCNLIYPFVPPKHYGKVLGGFGRALAAVEPFDITLSQFEAFHRKTSSVLWLKPETSVPGVIDEVHRALAEEFSTTNNTPWRGFTPHFTISHFESREACDEAAARLGEWWQPITFHVDQIHVMSRKGPVKPFTLRYRVRLGEPNQDRQIVAAQDGEESYENMPREGDIDTGWSARYRKGLLDRQQRGRRRKSR</sequence>
<name>A0A7S2WNR6_9STRA</name>
<dbReference type="Gene3D" id="3.90.1140.10">
    <property type="entry name" value="Cyclic phosphodiesterase"/>
    <property type="match status" value="1"/>
</dbReference>